<feature type="domain" description="Protein kinase" evidence="1">
    <location>
        <begin position="296"/>
        <end position="490"/>
    </location>
</feature>
<dbReference type="AlphaFoldDB" id="A0A1A8XV74"/>
<proteinExistence type="predicted"/>
<dbReference type="Proteomes" id="UP000199600">
    <property type="component" value="Unassembled WGS sequence"/>
</dbReference>
<organism evidence="2 3">
    <name type="scientific">Candidatus Propionivibrio aalborgensis</name>
    <dbReference type="NCBI Taxonomy" id="1860101"/>
    <lineage>
        <taxon>Bacteria</taxon>
        <taxon>Pseudomonadati</taxon>
        <taxon>Pseudomonadota</taxon>
        <taxon>Betaproteobacteria</taxon>
        <taxon>Rhodocyclales</taxon>
        <taxon>Rhodocyclaceae</taxon>
        <taxon>Propionivibrio</taxon>
    </lineage>
</organism>
<name>A0A1A8XV74_9RHOO</name>
<evidence type="ECO:0000313" key="3">
    <source>
        <dbReference type="Proteomes" id="UP000199600"/>
    </source>
</evidence>
<sequence length="490" mass="54455">MSANSGSSANSAKRVEAADLRGAGRQPEIPFSVTLNDGSEVVVHRLLRVLPGKRIVGEGDWNGRHVLVKLFIAGSSARHWAKERSGIDALHHAGILTPDPLLADALQAGGHVLLTAYLEHARSLEELWEPVSALSAGSEAALDVLRPAFGLLGSMHAAGLTQEDLHLGNFLRCGDQVFVIDGDAVRAISPGQPLDEEQAASNLAILLAQLPPSWDACRAVLLNAYCEWGGRRFSDASHLENALLRVRAWRLNDFLGKSVRDCTRFAVTRSAFRFCAMQRDQAELLAPLLEAPDEAILRGRFLKDGRTSTVVQVEQESRTLVIKRYNLKNLKHVLGRLWRPSRAWHSWREGHRLQFYGISTPTPLALLEERIGPLRSRAFLVNAYCPGSDLTAHLTPNSEPPGDVAQALLSLFETLCRLRISHGDLKATNLLWHEGRVWLIDLDAMKQHRSDTAFARVWRRDRARFLRNWAASSLLCRWLDTNLPADIELD</sequence>
<reference evidence="2 3" key="1">
    <citation type="submission" date="2016-06" db="EMBL/GenBank/DDBJ databases">
        <authorList>
            <person name="Kjaerup R.B."/>
            <person name="Dalgaard T.S."/>
            <person name="Juul-Madsen H.R."/>
        </authorList>
    </citation>
    <scope>NUCLEOTIDE SEQUENCE [LARGE SCALE GENOMIC DNA]</scope>
    <source>
        <strain evidence="2">2</strain>
    </source>
</reference>
<dbReference type="EMBL" id="FLQY01000219">
    <property type="protein sequence ID" value="SBT08919.1"/>
    <property type="molecule type" value="Genomic_DNA"/>
</dbReference>
<gene>
    <name evidence="2" type="ORF">PROAA_2960004</name>
</gene>
<keyword evidence="3" id="KW-1185">Reference proteome</keyword>
<dbReference type="SUPFAM" id="SSF56112">
    <property type="entry name" value="Protein kinase-like (PK-like)"/>
    <property type="match status" value="2"/>
</dbReference>
<evidence type="ECO:0000259" key="1">
    <source>
        <dbReference type="PROSITE" id="PS50011"/>
    </source>
</evidence>
<dbReference type="PROSITE" id="PS50011">
    <property type="entry name" value="PROTEIN_KINASE_DOM"/>
    <property type="match status" value="1"/>
</dbReference>
<accession>A0A1A8XV74</accession>
<dbReference type="GO" id="GO:0004672">
    <property type="term" value="F:protein kinase activity"/>
    <property type="evidence" value="ECO:0007669"/>
    <property type="project" value="InterPro"/>
</dbReference>
<evidence type="ECO:0000313" key="2">
    <source>
        <dbReference type="EMBL" id="SBT08919.1"/>
    </source>
</evidence>
<dbReference type="InterPro" id="IPR000719">
    <property type="entry name" value="Prot_kinase_dom"/>
</dbReference>
<dbReference type="GO" id="GO:0005524">
    <property type="term" value="F:ATP binding"/>
    <property type="evidence" value="ECO:0007669"/>
    <property type="project" value="InterPro"/>
</dbReference>
<dbReference type="Pfam" id="PF06293">
    <property type="entry name" value="Kdo"/>
    <property type="match status" value="1"/>
</dbReference>
<dbReference type="InterPro" id="IPR011009">
    <property type="entry name" value="Kinase-like_dom_sf"/>
</dbReference>
<protein>
    <recommendedName>
        <fullName evidence="1">Protein kinase domain-containing protein</fullName>
    </recommendedName>
</protein>
<dbReference type="RefSeq" id="WP_186411415.1">
    <property type="nucleotide sequence ID" value="NZ_FLQY01000219.1"/>
</dbReference>
<dbReference type="Gene3D" id="1.10.510.10">
    <property type="entry name" value="Transferase(Phosphotransferase) domain 1"/>
    <property type="match status" value="1"/>
</dbReference>